<gene>
    <name evidence="2" type="ORF">AWM68_02850</name>
</gene>
<accession>A0A165P7C0</accession>
<keyword evidence="2" id="KW-0808">Transferase</keyword>
<comment type="caution">
    <text evidence="2">The sequence shown here is derived from an EMBL/GenBank/DDBJ whole genome shotgun (WGS) entry which is preliminary data.</text>
</comment>
<dbReference type="InterPro" id="IPR029063">
    <property type="entry name" value="SAM-dependent_MTases_sf"/>
</dbReference>
<organism evidence="2 3">
    <name type="scientific">Fictibacillus phosphorivorans</name>
    <dbReference type="NCBI Taxonomy" id="1221500"/>
    <lineage>
        <taxon>Bacteria</taxon>
        <taxon>Bacillati</taxon>
        <taxon>Bacillota</taxon>
        <taxon>Bacilli</taxon>
        <taxon>Bacillales</taxon>
        <taxon>Fictibacillaceae</taxon>
        <taxon>Fictibacillus</taxon>
    </lineage>
</organism>
<reference evidence="3" key="1">
    <citation type="submission" date="2016-01" db="EMBL/GenBank/DDBJ databases">
        <title>Draft genome of Chromobacterium sp. F49.</title>
        <authorList>
            <person name="Hong K.W."/>
        </authorList>
    </citation>
    <scope>NUCLEOTIDE SEQUENCE [LARGE SCALE GENOMIC DNA]</scope>
    <source>
        <strain evidence="3">P7IIIA</strain>
    </source>
</reference>
<dbReference type="Gene3D" id="3.40.50.150">
    <property type="entry name" value="Vaccinia Virus protein VP39"/>
    <property type="match status" value="1"/>
</dbReference>
<dbReference type="Proteomes" id="UP000076567">
    <property type="component" value="Unassembled WGS sequence"/>
</dbReference>
<proteinExistence type="predicted"/>
<dbReference type="OrthoDB" id="9772751at2"/>
<protein>
    <submittedName>
        <fullName evidence="2">SAM-dependent methyltransferase</fullName>
    </submittedName>
</protein>
<feature type="domain" description="Methyltransferase type 11" evidence="1">
    <location>
        <begin position="63"/>
        <end position="158"/>
    </location>
</feature>
<dbReference type="Pfam" id="PF08241">
    <property type="entry name" value="Methyltransf_11"/>
    <property type="match status" value="1"/>
</dbReference>
<dbReference type="AlphaFoldDB" id="A0A165P7C0"/>
<dbReference type="InterPro" id="IPR013216">
    <property type="entry name" value="Methyltransf_11"/>
</dbReference>
<dbReference type="GO" id="GO:0008757">
    <property type="term" value="F:S-adenosylmethionine-dependent methyltransferase activity"/>
    <property type="evidence" value="ECO:0007669"/>
    <property type="project" value="InterPro"/>
</dbReference>
<evidence type="ECO:0000313" key="2">
    <source>
        <dbReference type="EMBL" id="KZE69223.1"/>
    </source>
</evidence>
<name>A0A165P7C0_9BACL</name>
<keyword evidence="3" id="KW-1185">Reference proteome</keyword>
<dbReference type="SUPFAM" id="SSF53335">
    <property type="entry name" value="S-adenosyl-L-methionine-dependent methyltransferases"/>
    <property type="match status" value="1"/>
</dbReference>
<evidence type="ECO:0000259" key="1">
    <source>
        <dbReference type="Pfam" id="PF08241"/>
    </source>
</evidence>
<dbReference type="GO" id="GO:0032259">
    <property type="term" value="P:methylation"/>
    <property type="evidence" value="ECO:0007669"/>
    <property type="project" value="UniProtKB-KW"/>
</dbReference>
<evidence type="ECO:0000313" key="3">
    <source>
        <dbReference type="Proteomes" id="UP000076567"/>
    </source>
</evidence>
<dbReference type="EMBL" id="LRFC01000001">
    <property type="protein sequence ID" value="KZE69223.1"/>
    <property type="molecule type" value="Genomic_DNA"/>
</dbReference>
<dbReference type="CDD" id="cd02440">
    <property type="entry name" value="AdoMet_MTases"/>
    <property type="match status" value="1"/>
</dbReference>
<dbReference type="RefSeq" id="WP_066236622.1">
    <property type="nucleotide sequence ID" value="NZ_LRFC01000001.1"/>
</dbReference>
<sequence>MDTINQNGRAWDKKVENGADYTKCVSKEVIQKSKAGVWQITVTTEKSVPRKWFPSLLDGVKILCLASGGGQQAPILAAAGADVTVVDLSIKQLEQDKFVAKRDGLKLKTVQGTMTDLSCFEDGEFDLIVHPVSNLFIEDVKPLWKEAARVLKEGGVLIAGFVNPLLYIFDDEQERQGNLEVRHSVPSSSISHLTEEELQVFSQSSETIEFSHTLEDQIQGQLDAGFVLTGLYEDDFGGNRMLDSYINTFIATRAVKMRIE</sequence>
<keyword evidence="2" id="KW-0489">Methyltransferase</keyword>